<dbReference type="InterPro" id="IPR050832">
    <property type="entry name" value="Bact_Acetyltransf"/>
</dbReference>
<dbReference type="Gene3D" id="3.40.630.30">
    <property type="match status" value="1"/>
</dbReference>
<dbReference type="EMBL" id="SOML01000006">
    <property type="protein sequence ID" value="TFD96147.1"/>
    <property type="molecule type" value="Genomic_DNA"/>
</dbReference>
<evidence type="ECO:0000256" key="2">
    <source>
        <dbReference type="ARBA" id="ARBA00023315"/>
    </source>
</evidence>
<comment type="caution">
    <text evidence="4">The sequence shown here is derived from an EMBL/GenBank/DDBJ whole genome shotgun (WGS) entry which is preliminary data.</text>
</comment>
<keyword evidence="2" id="KW-0012">Acyltransferase</keyword>
<proteinExistence type="predicted"/>
<keyword evidence="5" id="KW-1185">Reference proteome</keyword>
<dbReference type="Proteomes" id="UP000297861">
    <property type="component" value="Unassembled WGS sequence"/>
</dbReference>
<dbReference type="GO" id="GO:0016747">
    <property type="term" value="F:acyltransferase activity, transferring groups other than amino-acyl groups"/>
    <property type="evidence" value="ECO:0007669"/>
    <property type="project" value="InterPro"/>
</dbReference>
<evidence type="ECO:0000256" key="1">
    <source>
        <dbReference type="ARBA" id="ARBA00022679"/>
    </source>
</evidence>
<gene>
    <name evidence="4" type="ORF">E2605_11180</name>
</gene>
<evidence type="ECO:0000313" key="4">
    <source>
        <dbReference type="EMBL" id="TFD96147.1"/>
    </source>
</evidence>
<keyword evidence="1 4" id="KW-0808">Transferase</keyword>
<name>A0A4Y8L1L1_9BACT</name>
<dbReference type="Pfam" id="PF00583">
    <property type="entry name" value="Acetyltransf_1"/>
    <property type="match status" value="1"/>
</dbReference>
<sequence length="141" mass="16415">MPIRNAWSADCSRIKDLLDQLGYEYPVETINIRLDKLLKSGSDEVFVYTDDNIVVGFITLHYSIQLAFDGDFCEIGYFVVDKKVRSKGIGKELEEFAIQKAQDKGCSAINVFSRKERHDAHRFYERQGYHEITKFFTKDMK</sequence>
<protein>
    <submittedName>
        <fullName evidence="4">GNAT family N-acetyltransferase</fullName>
    </submittedName>
</protein>
<dbReference type="InterPro" id="IPR000182">
    <property type="entry name" value="GNAT_dom"/>
</dbReference>
<reference evidence="4 5" key="1">
    <citation type="submission" date="2019-03" db="EMBL/GenBank/DDBJ databases">
        <title>San Antonio Military Medical Center submission to MRSN (WRAIR), pending publication.</title>
        <authorList>
            <person name="Blyth D.M."/>
            <person name="Mccarthy S.L."/>
            <person name="Schall S.E."/>
            <person name="Stam J.A."/>
            <person name="Ong A.C."/>
            <person name="Mcgann P.T."/>
        </authorList>
    </citation>
    <scope>NUCLEOTIDE SEQUENCE [LARGE SCALE GENOMIC DNA]</scope>
    <source>
        <strain evidence="4 5">MRSN571793</strain>
    </source>
</reference>
<organism evidence="4 5">
    <name type="scientific">Dysgonomonas capnocytophagoides</name>
    <dbReference type="NCBI Taxonomy" id="45254"/>
    <lineage>
        <taxon>Bacteria</taxon>
        <taxon>Pseudomonadati</taxon>
        <taxon>Bacteroidota</taxon>
        <taxon>Bacteroidia</taxon>
        <taxon>Bacteroidales</taxon>
        <taxon>Dysgonomonadaceae</taxon>
        <taxon>Dysgonomonas</taxon>
    </lineage>
</organism>
<dbReference type="STRING" id="1121485.GCA_000426485_00577"/>
<feature type="domain" description="N-acetyltransferase" evidence="3">
    <location>
        <begin position="1"/>
        <end position="141"/>
    </location>
</feature>
<dbReference type="InterPro" id="IPR016181">
    <property type="entry name" value="Acyl_CoA_acyltransferase"/>
</dbReference>
<accession>A0A4Y8L1L1</accession>
<dbReference type="RefSeq" id="WP_026627839.1">
    <property type="nucleotide sequence ID" value="NZ_AP028867.1"/>
</dbReference>
<evidence type="ECO:0000313" key="5">
    <source>
        <dbReference type="Proteomes" id="UP000297861"/>
    </source>
</evidence>
<dbReference type="SUPFAM" id="SSF55729">
    <property type="entry name" value="Acyl-CoA N-acyltransferases (Nat)"/>
    <property type="match status" value="1"/>
</dbReference>
<dbReference type="AlphaFoldDB" id="A0A4Y8L1L1"/>
<dbReference type="OrthoDB" id="9789603at2"/>
<evidence type="ECO:0000259" key="3">
    <source>
        <dbReference type="PROSITE" id="PS51186"/>
    </source>
</evidence>
<dbReference type="PANTHER" id="PTHR43877">
    <property type="entry name" value="AMINOALKYLPHOSPHONATE N-ACETYLTRANSFERASE-RELATED-RELATED"/>
    <property type="match status" value="1"/>
</dbReference>
<dbReference type="PROSITE" id="PS51186">
    <property type="entry name" value="GNAT"/>
    <property type="match status" value="1"/>
</dbReference>